<dbReference type="AlphaFoldDB" id="A0A1Q9GYU5"/>
<keyword evidence="2" id="KW-1185">Reference proteome</keyword>
<dbReference type="GO" id="GO:0070063">
    <property type="term" value="F:RNA polymerase binding"/>
    <property type="evidence" value="ECO:0007669"/>
    <property type="project" value="InterPro"/>
</dbReference>
<organism evidence="1 2">
    <name type="scientific">Photobacterium proteolyticum</name>
    <dbReference type="NCBI Taxonomy" id="1903952"/>
    <lineage>
        <taxon>Bacteria</taxon>
        <taxon>Pseudomonadati</taxon>
        <taxon>Pseudomonadota</taxon>
        <taxon>Gammaproteobacteria</taxon>
        <taxon>Vibrionales</taxon>
        <taxon>Vibrionaceae</taxon>
        <taxon>Photobacterium</taxon>
    </lineage>
</organism>
<dbReference type="Gene3D" id="3.10.50.30">
    <property type="entry name" value="Transcription elongation factor, GreA/GreB, C-terminal domain"/>
    <property type="match status" value="1"/>
</dbReference>
<gene>
    <name evidence="1" type="ORF">BIT28_15655</name>
</gene>
<evidence type="ECO:0000313" key="1">
    <source>
        <dbReference type="EMBL" id="OLQ80509.1"/>
    </source>
</evidence>
<protein>
    <submittedName>
        <fullName evidence="1">Transcription elongation factor</fullName>
    </submittedName>
</protein>
<dbReference type="SUPFAM" id="SSF54534">
    <property type="entry name" value="FKBP-like"/>
    <property type="match status" value="1"/>
</dbReference>
<evidence type="ECO:0000313" key="2">
    <source>
        <dbReference type="Proteomes" id="UP000186905"/>
    </source>
</evidence>
<proteinExistence type="predicted"/>
<dbReference type="InterPro" id="IPR023459">
    <property type="entry name" value="Tscrpt_elong_fac_GreA/B_fam"/>
</dbReference>
<dbReference type="GO" id="GO:0032784">
    <property type="term" value="P:regulation of DNA-templated transcription elongation"/>
    <property type="evidence" value="ECO:0007669"/>
    <property type="project" value="InterPro"/>
</dbReference>
<dbReference type="RefSeq" id="WP_075762229.1">
    <property type="nucleotide sequence ID" value="NZ_MJIL01000046.1"/>
</dbReference>
<keyword evidence="1" id="KW-0251">Elongation factor</keyword>
<dbReference type="Proteomes" id="UP000186905">
    <property type="component" value="Unassembled WGS sequence"/>
</dbReference>
<dbReference type="PIRSF" id="PIRSF006092">
    <property type="entry name" value="GreA_GreB"/>
    <property type="match status" value="1"/>
</dbReference>
<dbReference type="STRING" id="1903952.BIT28_15655"/>
<dbReference type="InterPro" id="IPR036953">
    <property type="entry name" value="GreA/GreB_C_sf"/>
</dbReference>
<sequence>MDKTLLLKHIVDELKTVHQSAIDAATRAYETATDEENAPEHKYDTLSLEASYLAQGQAQRVAECEEDLSLYAKLDIKQFSSEDAIGLGCLIHLVDEDDNDKFVFLGPAAGGLKFDFSDKEIIIVTPSAPLGHALAGSHVDDEVIVHIGGEQKVFDIVAIY</sequence>
<accession>A0A1Q9GYU5</accession>
<reference evidence="1 2" key="1">
    <citation type="submission" date="2016-09" db="EMBL/GenBank/DDBJ databases">
        <title>Photobacterium proteolyticum sp. nov. a protease producing bacterium isolated from ocean sediments of Laizhou Bay.</title>
        <authorList>
            <person name="Li Y."/>
        </authorList>
    </citation>
    <scope>NUCLEOTIDE SEQUENCE [LARGE SCALE GENOMIC DNA]</scope>
    <source>
        <strain evidence="1 2">13-12</strain>
    </source>
</reference>
<dbReference type="GO" id="GO:0003746">
    <property type="term" value="F:translation elongation factor activity"/>
    <property type="evidence" value="ECO:0007669"/>
    <property type="project" value="UniProtKB-KW"/>
</dbReference>
<dbReference type="EMBL" id="MJIL01000046">
    <property type="protein sequence ID" value="OLQ80509.1"/>
    <property type="molecule type" value="Genomic_DNA"/>
</dbReference>
<dbReference type="OrthoDB" id="5293337at2"/>
<dbReference type="GO" id="GO:0003677">
    <property type="term" value="F:DNA binding"/>
    <property type="evidence" value="ECO:0007669"/>
    <property type="project" value="InterPro"/>
</dbReference>
<comment type="caution">
    <text evidence="1">The sequence shown here is derived from an EMBL/GenBank/DDBJ whole genome shotgun (WGS) entry which is preliminary data.</text>
</comment>
<keyword evidence="1" id="KW-0648">Protein biosynthesis</keyword>
<name>A0A1Q9GYU5_9GAMM</name>